<comment type="caution">
    <text evidence="1">The sequence shown here is derived from an EMBL/GenBank/DDBJ whole genome shotgun (WGS) entry which is preliminary data.</text>
</comment>
<dbReference type="Gene3D" id="3.30.460.10">
    <property type="entry name" value="Beta Polymerase, domain 2"/>
    <property type="match status" value="1"/>
</dbReference>
<dbReference type="Proteomes" id="UP001306950">
    <property type="component" value="Unassembled WGS sequence"/>
</dbReference>
<sequence length="308" mass="35577">MIGTMDDRIQETLKQRYTAAMNSFIDKIRDDPNVIAAIVSGSLAYDVVWEKSDIDMTLVVRDQTLKQDSYCIVEDGIVINVHLMLRSIFRRGMERNIGGSFSQSYFSKGTMVYTTDDSLIEFFEELKVVGSDDIAVSALHIASELVHLYEKAQKWLTARKDPLYAQYYLLKAAECIAYMELCLRGEAISREVIQRVLREQPELLAPFYQDAMSRHYTAEEIEQAIRRIDGYLERHLDIIKRPVLEFMSDQEIKTITLISKHFRTRGEFIVGIMDYLTEKGVIERVSQTIRITPKSKQAVEEIGYLYIP</sequence>
<gene>
    <name evidence="1" type="ORF">V3851_03040</name>
</gene>
<evidence type="ECO:0000313" key="1">
    <source>
        <dbReference type="EMBL" id="MEF2964792.1"/>
    </source>
</evidence>
<reference evidence="1 2" key="1">
    <citation type="submission" date="2024-02" db="EMBL/GenBank/DDBJ databases">
        <title>A nitrogen-fixing paenibacillus bacterium.</title>
        <authorList>
            <person name="Zhang W.L."/>
            <person name="Chen S.F."/>
        </authorList>
    </citation>
    <scope>NUCLEOTIDE SEQUENCE [LARGE SCALE GENOMIC DNA]</scope>
    <source>
        <strain evidence="1 2">M1</strain>
    </source>
</reference>
<protein>
    <submittedName>
        <fullName evidence="1">Nucleotidyltransferase</fullName>
    </submittedName>
</protein>
<keyword evidence="2" id="KW-1185">Reference proteome</keyword>
<dbReference type="SUPFAM" id="SSF81301">
    <property type="entry name" value="Nucleotidyltransferase"/>
    <property type="match status" value="1"/>
</dbReference>
<organism evidence="1 2">
    <name type="scientific">Paenibacillus haidiansis</name>
    <dbReference type="NCBI Taxonomy" id="1574488"/>
    <lineage>
        <taxon>Bacteria</taxon>
        <taxon>Bacillati</taxon>
        <taxon>Bacillota</taxon>
        <taxon>Bacilli</taxon>
        <taxon>Bacillales</taxon>
        <taxon>Paenibacillaceae</taxon>
        <taxon>Paenibacillus</taxon>
    </lineage>
</organism>
<name>A0ABU7VM19_9BACL</name>
<dbReference type="EMBL" id="JAZHPZ010000001">
    <property type="protein sequence ID" value="MEF2964792.1"/>
    <property type="molecule type" value="Genomic_DNA"/>
</dbReference>
<dbReference type="InterPro" id="IPR043519">
    <property type="entry name" value="NT_sf"/>
</dbReference>
<accession>A0ABU7VM19</accession>
<proteinExistence type="predicted"/>
<evidence type="ECO:0000313" key="2">
    <source>
        <dbReference type="Proteomes" id="UP001306950"/>
    </source>
</evidence>
<dbReference type="RefSeq" id="WP_331844995.1">
    <property type="nucleotide sequence ID" value="NZ_JAZHPZ010000001.1"/>
</dbReference>